<accession>A0A6P2CZ55</accession>
<feature type="domain" description="Transposase DDE" evidence="1">
    <location>
        <begin position="60"/>
        <end position="104"/>
    </location>
</feature>
<dbReference type="InterPro" id="IPR025668">
    <property type="entry name" value="Tnp_DDE_dom"/>
</dbReference>
<evidence type="ECO:0000313" key="3">
    <source>
        <dbReference type="Proteomes" id="UP000464178"/>
    </source>
</evidence>
<gene>
    <name evidence="2" type="ORF">SOIL9_46300</name>
</gene>
<reference evidence="2 3" key="1">
    <citation type="submission" date="2019-05" db="EMBL/GenBank/DDBJ databases">
        <authorList>
            <consortium name="Science for Life Laboratories"/>
        </authorList>
    </citation>
    <scope>NUCLEOTIDE SEQUENCE [LARGE SCALE GENOMIC DNA]</scope>
    <source>
        <strain evidence="2">Soil9</strain>
    </source>
</reference>
<dbReference type="EMBL" id="LR593886">
    <property type="protein sequence ID" value="VTR93084.1"/>
    <property type="molecule type" value="Genomic_DNA"/>
</dbReference>
<proteinExistence type="predicted"/>
<protein>
    <recommendedName>
        <fullName evidence="1">Transposase DDE domain-containing protein</fullName>
    </recommendedName>
</protein>
<keyword evidence="3" id="KW-1185">Reference proteome</keyword>
<name>A0A6P2CZ55_9BACT</name>
<evidence type="ECO:0000313" key="2">
    <source>
        <dbReference type="EMBL" id="VTR93084.1"/>
    </source>
</evidence>
<dbReference type="AlphaFoldDB" id="A0A6P2CZ55"/>
<dbReference type="Pfam" id="PF13586">
    <property type="entry name" value="DDE_Tnp_1_2"/>
    <property type="match status" value="1"/>
</dbReference>
<dbReference type="KEGG" id="gms:SOIL9_46300"/>
<evidence type="ECO:0000259" key="1">
    <source>
        <dbReference type="Pfam" id="PF13586"/>
    </source>
</evidence>
<dbReference type="PANTHER" id="PTHR30007">
    <property type="entry name" value="PHP DOMAIN PROTEIN"/>
    <property type="match status" value="1"/>
</dbReference>
<dbReference type="Proteomes" id="UP000464178">
    <property type="component" value="Chromosome"/>
</dbReference>
<dbReference type="PANTHER" id="PTHR30007:SF0">
    <property type="entry name" value="TRANSPOSASE"/>
    <property type="match status" value="1"/>
</dbReference>
<sequence length="123" mass="14253">MGPRPRSCWRRSQAPRPRDCGCCGRTKYHNHGLYAWVAENAGYEIAVVSRPEGTKGWVTLPRRWVVEGTFAWLKRCRRLTVDREKSTCSSQAMIQLAMIRLMLRRLHPTNDEPPFRSGHSEND</sequence>
<organism evidence="2 3">
    <name type="scientific">Gemmata massiliana</name>
    <dbReference type="NCBI Taxonomy" id="1210884"/>
    <lineage>
        <taxon>Bacteria</taxon>
        <taxon>Pseudomonadati</taxon>
        <taxon>Planctomycetota</taxon>
        <taxon>Planctomycetia</taxon>
        <taxon>Gemmatales</taxon>
        <taxon>Gemmataceae</taxon>
        <taxon>Gemmata</taxon>
    </lineage>
</organism>